<dbReference type="PANTHER" id="PTHR14021">
    <property type="entry name" value="IRON-SULFUR CLUSTER CO-CHAPERONE PROTEIN HSCB"/>
    <property type="match status" value="1"/>
</dbReference>
<accession>A0A1W1V8X5</accession>
<comment type="similarity">
    <text evidence="1 4">Belongs to the HscB family.</text>
</comment>
<keyword evidence="2 4" id="KW-0143">Chaperone</keyword>
<dbReference type="InterPro" id="IPR036386">
    <property type="entry name" value="HscB_C_sf"/>
</dbReference>
<dbReference type="CDD" id="cd06257">
    <property type="entry name" value="DnaJ"/>
    <property type="match status" value="1"/>
</dbReference>
<dbReference type="AlphaFoldDB" id="A0A1W1V8X5"/>
<proteinExistence type="inferred from homology"/>
<dbReference type="InterPro" id="IPR009073">
    <property type="entry name" value="HscB_oligo_C"/>
</dbReference>
<dbReference type="PANTHER" id="PTHR14021:SF15">
    <property type="entry name" value="IRON-SULFUR CLUSTER CO-CHAPERONE PROTEIN HSCB"/>
    <property type="match status" value="1"/>
</dbReference>
<dbReference type="HAMAP" id="MF_00682">
    <property type="entry name" value="HscB"/>
    <property type="match status" value="1"/>
</dbReference>
<dbReference type="InterPro" id="IPR036869">
    <property type="entry name" value="J_dom_sf"/>
</dbReference>
<evidence type="ECO:0000256" key="2">
    <source>
        <dbReference type="ARBA" id="ARBA00023186"/>
    </source>
</evidence>
<dbReference type="STRING" id="1122938.SAMN05660772_01371"/>
<dbReference type="Pfam" id="PF07743">
    <property type="entry name" value="HSCB_C"/>
    <property type="match status" value="1"/>
</dbReference>
<name>A0A1W1V8X5_9PAST</name>
<evidence type="ECO:0000256" key="1">
    <source>
        <dbReference type="ARBA" id="ARBA00010476"/>
    </source>
</evidence>
<dbReference type="PROSITE" id="PS50076">
    <property type="entry name" value="DNAJ_2"/>
    <property type="match status" value="1"/>
</dbReference>
<evidence type="ECO:0000259" key="5">
    <source>
        <dbReference type="PROSITE" id="PS50076"/>
    </source>
</evidence>
<dbReference type="Gene3D" id="1.20.1280.20">
    <property type="entry name" value="HscB, C-terminal domain"/>
    <property type="match status" value="1"/>
</dbReference>
<dbReference type="Proteomes" id="UP000192408">
    <property type="component" value="Unassembled WGS sequence"/>
</dbReference>
<organism evidence="6 7">
    <name type="scientific">Pasteurella testudinis DSM 23072</name>
    <dbReference type="NCBI Taxonomy" id="1122938"/>
    <lineage>
        <taxon>Bacteria</taxon>
        <taxon>Pseudomonadati</taxon>
        <taxon>Pseudomonadota</taxon>
        <taxon>Gammaproteobacteria</taxon>
        <taxon>Pasteurellales</taxon>
        <taxon>Pasteurellaceae</taxon>
        <taxon>Pasteurella</taxon>
    </lineage>
</organism>
<evidence type="ECO:0000313" key="7">
    <source>
        <dbReference type="Proteomes" id="UP000192408"/>
    </source>
</evidence>
<dbReference type="GO" id="GO:1990230">
    <property type="term" value="C:iron-sulfur cluster transfer complex"/>
    <property type="evidence" value="ECO:0007669"/>
    <property type="project" value="TreeGrafter"/>
</dbReference>
<dbReference type="SMART" id="SM00271">
    <property type="entry name" value="DnaJ"/>
    <property type="match status" value="1"/>
</dbReference>
<dbReference type="GO" id="GO:0051087">
    <property type="term" value="F:protein-folding chaperone binding"/>
    <property type="evidence" value="ECO:0007669"/>
    <property type="project" value="InterPro"/>
</dbReference>
<protein>
    <recommendedName>
        <fullName evidence="4">Co-chaperone protein HscB homolog</fullName>
    </recommendedName>
</protein>
<dbReference type="EMBL" id="FWWV01000067">
    <property type="protein sequence ID" value="SMB89660.1"/>
    <property type="molecule type" value="Genomic_DNA"/>
</dbReference>
<dbReference type="SUPFAM" id="SSF46565">
    <property type="entry name" value="Chaperone J-domain"/>
    <property type="match status" value="1"/>
</dbReference>
<dbReference type="GO" id="GO:0051259">
    <property type="term" value="P:protein complex oligomerization"/>
    <property type="evidence" value="ECO:0007669"/>
    <property type="project" value="InterPro"/>
</dbReference>
<comment type="function">
    <text evidence="3 4">Co-chaperone involved in the maturation of iron-sulfur cluster-containing proteins. Seems to help targeting proteins to be folded toward HscA.</text>
</comment>
<dbReference type="RefSeq" id="WP_084257998.1">
    <property type="nucleotide sequence ID" value="NZ_FWWV01000067.1"/>
</dbReference>
<dbReference type="InterPro" id="IPR001623">
    <property type="entry name" value="DnaJ_domain"/>
</dbReference>
<dbReference type="NCBIfam" id="TIGR00714">
    <property type="entry name" value="hscB"/>
    <property type="match status" value="1"/>
</dbReference>
<dbReference type="Gene3D" id="1.10.287.110">
    <property type="entry name" value="DnaJ domain"/>
    <property type="match status" value="1"/>
</dbReference>
<evidence type="ECO:0000313" key="6">
    <source>
        <dbReference type="EMBL" id="SMB89660.1"/>
    </source>
</evidence>
<dbReference type="Pfam" id="PF00226">
    <property type="entry name" value="DnaJ"/>
    <property type="match status" value="1"/>
</dbReference>
<keyword evidence="7" id="KW-1185">Reference proteome</keyword>
<evidence type="ECO:0000256" key="4">
    <source>
        <dbReference type="HAMAP-Rule" id="MF_00682"/>
    </source>
</evidence>
<sequence length="171" mass="19619">MQNPFELFNLAVAFHLDTALLSQRYLELQKQYHPDNAATAAQPQQLAAVQKAAEINDAYQILKSPCRRAEAILALNWQQSLNLEETVRDTEFLMQQLLLREDLEAAACACNEADIAALRTKAEGLQTQQLQAIEDAIRQKDWRSLKQQIDRLKFVEKLLQEVDHIEDRLYG</sequence>
<dbReference type="SUPFAM" id="SSF47144">
    <property type="entry name" value="HSC20 (HSCB), C-terminal oligomerisation domain"/>
    <property type="match status" value="1"/>
</dbReference>
<reference evidence="7" key="1">
    <citation type="submission" date="2017-04" db="EMBL/GenBank/DDBJ databases">
        <authorList>
            <person name="Varghese N."/>
            <person name="Submissions S."/>
        </authorList>
    </citation>
    <scope>NUCLEOTIDE SEQUENCE [LARGE SCALE GENOMIC DNA]</scope>
    <source>
        <strain evidence="7">DSM 23072</strain>
    </source>
</reference>
<feature type="domain" description="J" evidence="5">
    <location>
        <begin position="3"/>
        <end position="67"/>
    </location>
</feature>
<dbReference type="GO" id="GO:0006457">
    <property type="term" value="P:protein folding"/>
    <property type="evidence" value="ECO:0007669"/>
    <property type="project" value="UniProtKB-UniRule"/>
</dbReference>
<dbReference type="GO" id="GO:0044571">
    <property type="term" value="P:[2Fe-2S] cluster assembly"/>
    <property type="evidence" value="ECO:0007669"/>
    <property type="project" value="InterPro"/>
</dbReference>
<dbReference type="GO" id="GO:0001671">
    <property type="term" value="F:ATPase activator activity"/>
    <property type="evidence" value="ECO:0007669"/>
    <property type="project" value="InterPro"/>
</dbReference>
<evidence type="ECO:0000256" key="3">
    <source>
        <dbReference type="ARBA" id="ARBA00025596"/>
    </source>
</evidence>
<comment type="subunit">
    <text evidence="4">Interacts with HscA and stimulates its ATPase activity.</text>
</comment>
<gene>
    <name evidence="4" type="primary">hscB</name>
    <name evidence="6" type="ORF">SAMN05660772_01371</name>
</gene>
<dbReference type="InterPro" id="IPR004640">
    <property type="entry name" value="HscB"/>
</dbReference>